<sequence length="85" mass="9238">MPEKKSRSEQQRQKDLILRALTDPKFRTLLQENPVKALEISKLTSETKKEIQFILAAVKGINTQISALADQLLCVTGGGGGCGIA</sequence>
<reference evidence="1 2" key="2">
    <citation type="submission" date="2006-07" db="EMBL/GenBank/DDBJ databases">
        <title>Sequencing of the draft genome and assembly of Chlorobium ferroxidans DSM 13031.</title>
        <authorList>
            <consortium name="US DOE Joint Genome Institute (JGI-PGF)"/>
            <person name="Copeland A."/>
            <person name="Lucas S."/>
            <person name="Lapidus A."/>
            <person name="Barry K."/>
            <person name="Glavina del Rio T."/>
            <person name="Dalin E."/>
            <person name="Tice H."/>
            <person name="Bruce D."/>
            <person name="Pitluck S."/>
            <person name="Richardson P."/>
        </authorList>
    </citation>
    <scope>NUCLEOTIDE SEQUENCE [LARGE SCALE GENOMIC DNA]</scope>
    <source>
        <strain evidence="1 2">DSM 13031</strain>
    </source>
</reference>
<organism evidence="1 2">
    <name type="scientific">Chlorobium ferrooxidans DSM 13031</name>
    <dbReference type="NCBI Taxonomy" id="377431"/>
    <lineage>
        <taxon>Bacteria</taxon>
        <taxon>Pseudomonadati</taxon>
        <taxon>Chlorobiota</taxon>
        <taxon>Chlorobiia</taxon>
        <taxon>Chlorobiales</taxon>
        <taxon>Chlorobiaceae</taxon>
        <taxon>Chlorobium/Pelodictyon group</taxon>
        <taxon>Chlorobium</taxon>
    </lineage>
</organism>
<dbReference type="GO" id="GO:0003824">
    <property type="term" value="F:catalytic activity"/>
    <property type="evidence" value="ECO:0007669"/>
    <property type="project" value="InterPro"/>
</dbReference>
<keyword evidence="2" id="KW-1185">Reference proteome</keyword>
<dbReference type="AlphaFoldDB" id="Q0YPG1"/>
<dbReference type="OrthoDB" id="9934781at2"/>
<dbReference type="SUPFAM" id="SSF56209">
    <property type="entry name" value="Nitrile hydratase alpha chain"/>
    <property type="match status" value="1"/>
</dbReference>
<gene>
    <name evidence="1" type="ORF">CferDRAFT_0303</name>
</gene>
<dbReference type="RefSeq" id="WP_006367222.1">
    <property type="nucleotide sequence ID" value="NZ_AASE01000028.1"/>
</dbReference>
<dbReference type="EMBL" id="AASE01000028">
    <property type="protein sequence ID" value="EAT58184.1"/>
    <property type="molecule type" value="Genomic_DNA"/>
</dbReference>
<dbReference type="Proteomes" id="UP000004162">
    <property type="component" value="Unassembled WGS sequence"/>
</dbReference>
<protein>
    <submittedName>
        <fullName evidence="1">Uncharacterized protein</fullName>
    </submittedName>
</protein>
<evidence type="ECO:0000313" key="2">
    <source>
        <dbReference type="Proteomes" id="UP000004162"/>
    </source>
</evidence>
<reference evidence="1 2" key="1">
    <citation type="submission" date="2006-07" db="EMBL/GenBank/DDBJ databases">
        <title>Annotation of the draft genome assembly of Chlorobium ferroxidans DSM 13031.</title>
        <authorList>
            <consortium name="US DOE Joint Genome Institute (JGI-ORNL)"/>
            <person name="Larimer F."/>
            <person name="Land M."/>
            <person name="Hauser L."/>
        </authorList>
    </citation>
    <scope>NUCLEOTIDE SEQUENCE [LARGE SCALE GENOMIC DNA]</scope>
    <source>
        <strain evidence="1 2">DSM 13031</strain>
    </source>
</reference>
<evidence type="ECO:0000313" key="1">
    <source>
        <dbReference type="EMBL" id="EAT58184.1"/>
    </source>
</evidence>
<dbReference type="InterPro" id="IPR036648">
    <property type="entry name" value="CN_Hdrase_a/SCN_Hdrase_g_sf"/>
</dbReference>
<dbReference type="GO" id="GO:0046914">
    <property type="term" value="F:transition metal ion binding"/>
    <property type="evidence" value="ECO:0007669"/>
    <property type="project" value="InterPro"/>
</dbReference>
<accession>Q0YPG1</accession>
<proteinExistence type="predicted"/>
<name>Q0YPG1_9CHLB</name>
<comment type="caution">
    <text evidence="1">The sequence shown here is derived from an EMBL/GenBank/DDBJ whole genome shotgun (WGS) entry which is preliminary data.</text>
</comment>